<dbReference type="GO" id="GO:0005634">
    <property type="term" value="C:nucleus"/>
    <property type="evidence" value="ECO:0007669"/>
    <property type="project" value="UniProtKB-SubCell"/>
</dbReference>
<dbReference type="EMBL" id="JNBR01000433">
    <property type="protein sequence ID" value="OQR92991.1"/>
    <property type="molecule type" value="Genomic_DNA"/>
</dbReference>
<accession>A0A1V9Z4V7</accession>
<evidence type="ECO:0000256" key="4">
    <source>
        <dbReference type="ARBA" id="ARBA00023242"/>
    </source>
</evidence>
<comment type="caution">
    <text evidence="6">The sequence shown here is derived from an EMBL/GenBank/DDBJ whole genome shotgun (WGS) entry which is preliminary data.</text>
</comment>
<dbReference type="Proteomes" id="UP000243579">
    <property type="component" value="Unassembled WGS sequence"/>
</dbReference>
<evidence type="ECO:0000256" key="2">
    <source>
        <dbReference type="ARBA" id="ARBA00004496"/>
    </source>
</evidence>
<sequence>MAGRAEYVLAKDRQNQQVVARNHVRTLRKSSSPQVHVLFQMHKERQSLVAISRHLRMAPCIVARVFLEFANKVPKPNIYKALLASLEDEASELLSARLQKELRDCVVADVHCSPLCDRVRRSEGDEYEHMMILRLFQRNIPFENEHMLRERGLAKTPDALLLVPIQVKSHDGSWHLVQWIDSKAMAHEAGTENEAQHIAQAHAYVNRFGPGMLLYWMGMDSAAASEIHDVLMLDHIPTDIRVPGEVSASVPDQCAPAVFPIVNTTVRREYTADGLPCSHVSWLEE</sequence>
<dbReference type="STRING" id="1202772.A0A1V9Z4V7"/>
<dbReference type="PANTHER" id="PTHR31661">
    <property type="entry name" value="SIMILAR TO CDNA SEQUENCE BC052040"/>
    <property type="match status" value="1"/>
</dbReference>
<keyword evidence="3" id="KW-0963">Cytoplasm</keyword>
<dbReference type="AlphaFoldDB" id="A0A1V9Z4V7"/>
<dbReference type="OrthoDB" id="1272at2759"/>
<evidence type="ECO:0000256" key="3">
    <source>
        <dbReference type="ARBA" id="ARBA00022490"/>
    </source>
</evidence>
<dbReference type="GO" id="GO:0005737">
    <property type="term" value="C:cytoplasm"/>
    <property type="evidence" value="ECO:0007669"/>
    <property type="project" value="UniProtKB-SubCell"/>
</dbReference>
<keyword evidence="4" id="KW-0539">Nucleus</keyword>
<dbReference type="Pfam" id="PF14811">
    <property type="entry name" value="TPD"/>
    <property type="match status" value="1"/>
</dbReference>
<evidence type="ECO:0000313" key="6">
    <source>
        <dbReference type="EMBL" id="OQR92991.1"/>
    </source>
</evidence>
<dbReference type="InterPro" id="IPR029404">
    <property type="entry name" value="CDIN1"/>
</dbReference>
<dbReference type="PANTHER" id="PTHR31661:SF1">
    <property type="entry name" value="CDAN1-INTERACTING NUCLEASE 1"/>
    <property type="match status" value="1"/>
</dbReference>
<evidence type="ECO:0000313" key="7">
    <source>
        <dbReference type="Proteomes" id="UP000243579"/>
    </source>
</evidence>
<reference evidence="6 7" key="1">
    <citation type="journal article" date="2014" name="Genome Biol. Evol.">
        <title>The secreted proteins of Achlya hypogyna and Thraustotheca clavata identify the ancestral oomycete secretome and reveal gene acquisitions by horizontal gene transfer.</title>
        <authorList>
            <person name="Misner I."/>
            <person name="Blouin N."/>
            <person name="Leonard G."/>
            <person name="Richards T.A."/>
            <person name="Lane C.E."/>
        </authorList>
    </citation>
    <scope>NUCLEOTIDE SEQUENCE [LARGE SCALE GENOMIC DNA]</scope>
    <source>
        <strain evidence="6 7">ATCC 48635</strain>
    </source>
</reference>
<evidence type="ECO:0000256" key="1">
    <source>
        <dbReference type="ARBA" id="ARBA00004123"/>
    </source>
</evidence>
<gene>
    <name evidence="6" type="ORF">ACHHYP_03038</name>
</gene>
<evidence type="ECO:0000256" key="5">
    <source>
        <dbReference type="ARBA" id="ARBA00023480"/>
    </source>
</evidence>
<proteinExistence type="predicted"/>
<keyword evidence="7" id="KW-1185">Reference proteome</keyword>
<comment type="subcellular location">
    <subcellularLocation>
        <location evidence="2">Cytoplasm</location>
    </subcellularLocation>
    <subcellularLocation>
        <location evidence="1">Nucleus</location>
    </subcellularLocation>
</comment>
<organism evidence="6 7">
    <name type="scientific">Achlya hypogyna</name>
    <name type="common">Oomycete</name>
    <name type="synonym">Protoachlya hypogyna</name>
    <dbReference type="NCBI Taxonomy" id="1202772"/>
    <lineage>
        <taxon>Eukaryota</taxon>
        <taxon>Sar</taxon>
        <taxon>Stramenopiles</taxon>
        <taxon>Oomycota</taxon>
        <taxon>Saprolegniomycetes</taxon>
        <taxon>Saprolegniales</taxon>
        <taxon>Achlyaceae</taxon>
        <taxon>Achlya</taxon>
    </lineage>
</organism>
<protein>
    <recommendedName>
        <fullName evidence="5">CDAN1-interacting nuclease 1</fullName>
    </recommendedName>
</protein>
<name>A0A1V9Z4V7_ACHHY</name>